<keyword evidence="2" id="KW-0472">Membrane</keyword>
<reference evidence="3" key="2">
    <citation type="journal article" date="2020" name="Nat. Commun.">
        <title>Large-scale genome sequencing of mycorrhizal fungi provides insights into the early evolution of symbiotic traits.</title>
        <authorList>
            <person name="Miyauchi S."/>
            <person name="Kiss E."/>
            <person name="Kuo A."/>
            <person name="Drula E."/>
            <person name="Kohler A."/>
            <person name="Sanchez-Garcia M."/>
            <person name="Morin E."/>
            <person name="Andreopoulos B."/>
            <person name="Barry K.W."/>
            <person name="Bonito G."/>
            <person name="Buee M."/>
            <person name="Carver A."/>
            <person name="Chen C."/>
            <person name="Cichocki N."/>
            <person name="Clum A."/>
            <person name="Culley D."/>
            <person name="Crous P.W."/>
            <person name="Fauchery L."/>
            <person name="Girlanda M."/>
            <person name="Hayes R.D."/>
            <person name="Keri Z."/>
            <person name="LaButti K."/>
            <person name="Lipzen A."/>
            <person name="Lombard V."/>
            <person name="Magnuson J."/>
            <person name="Maillard F."/>
            <person name="Murat C."/>
            <person name="Nolan M."/>
            <person name="Ohm R.A."/>
            <person name="Pangilinan J."/>
            <person name="Pereira M.F."/>
            <person name="Perotto S."/>
            <person name="Peter M."/>
            <person name="Pfister S."/>
            <person name="Riley R."/>
            <person name="Sitrit Y."/>
            <person name="Stielow J.B."/>
            <person name="Szollosi G."/>
            <person name="Zifcakova L."/>
            <person name="Stursova M."/>
            <person name="Spatafora J.W."/>
            <person name="Tedersoo L."/>
            <person name="Vaario L.M."/>
            <person name="Yamada A."/>
            <person name="Yan M."/>
            <person name="Wang P."/>
            <person name="Xu J."/>
            <person name="Bruns T."/>
            <person name="Baldrian P."/>
            <person name="Vilgalys R."/>
            <person name="Dunand C."/>
            <person name="Henrissat B."/>
            <person name="Grigoriev I.V."/>
            <person name="Hibbett D."/>
            <person name="Nagy L.G."/>
            <person name="Martin F.M."/>
        </authorList>
    </citation>
    <scope>NUCLEOTIDE SEQUENCE</scope>
    <source>
        <strain evidence="3">BED1</strain>
    </source>
</reference>
<evidence type="ECO:0000256" key="1">
    <source>
        <dbReference type="SAM" id="MobiDB-lite"/>
    </source>
</evidence>
<feature type="transmembrane region" description="Helical" evidence="2">
    <location>
        <begin position="176"/>
        <end position="197"/>
    </location>
</feature>
<dbReference type="AlphaFoldDB" id="A0AAD4GM69"/>
<keyword evidence="2" id="KW-1133">Transmembrane helix</keyword>
<keyword evidence="2" id="KW-0812">Transmembrane</keyword>
<name>A0AAD4GM69_BOLED</name>
<evidence type="ECO:0000313" key="4">
    <source>
        <dbReference type="Proteomes" id="UP001194468"/>
    </source>
</evidence>
<gene>
    <name evidence="3" type="ORF">L210DRAFT_3521116</name>
</gene>
<sequence length="279" mass="31302">MGTSHPTPLNYQRPTSRARQPSRRKRLSALSVLSVFTRSAMPSKFNIIRATLYAVVLAWTIICLAIAAHFQTLLVITDLTRFVPFAIFVCSVSLLILLVLLVCSALRSRNPISTRTELGCLGLLGTFWLALGAFLASSDSVNADVECFSSVDETQVVDVAGFSTETYQAQYRVLEAFSLFNVILVWGFLLFLLGLALKHYYRVNRNVWFIPVTLYPWFGPRSSMSKLPTPVSARSRGRAYANEKVESELWRNGSHRNGHTVPVRAHTADNYKRNASPRR</sequence>
<dbReference type="Proteomes" id="UP001194468">
    <property type="component" value="Unassembled WGS sequence"/>
</dbReference>
<feature type="transmembrane region" description="Helical" evidence="2">
    <location>
        <begin position="50"/>
        <end position="70"/>
    </location>
</feature>
<feature type="transmembrane region" description="Helical" evidence="2">
    <location>
        <begin position="118"/>
        <end position="136"/>
    </location>
</feature>
<feature type="transmembrane region" description="Helical" evidence="2">
    <location>
        <begin position="82"/>
        <end position="106"/>
    </location>
</feature>
<proteinExistence type="predicted"/>
<keyword evidence="4" id="KW-1185">Reference proteome</keyword>
<organism evidence="3 4">
    <name type="scientific">Boletus edulis BED1</name>
    <dbReference type="NCBI Taxonomy" id="1328754"/>
    <lineage>
        <taxon>Eukaryota</taxon>
        <taxon>Fungi</taxon>
        <taxon>Dikarya</taxon>
        <taxon>Basidiomycota</taxon>
        <taxon>Agaricomycotina</taxon>
        <taxon>Agaricomycetes</taxon>
        <taxon>Agaricomycetidae</taxon>
        <taxon>Boletales</taxon>
        <taxon>Boletineae</taxon>
        <taxon>Boletaceae</taxon>
        <taxon>Boletoideae</taxon>
        <taxon>Boletus</taxon>
    </lineage>
</organism>
<accession>A0AAD4GM69</accession>
<protein>
    <submittedName>
        <fullName evidence="3">Uncharacterized protein</fullName>
    </submittedName>
</protein>
<dbReference type="EMBL" id="WHUW01000002">
    <property type="protein sequence ID" value="KAF8450728.1"/>
    <property type="molecule type" value="Genomic_DNA"/>
</dbReference>
<evidence type="ECO:0000256" key="2">
    <source>
        <dbReference type="SAM" id="Phobius"/>
    </source>
</evidence>
<evidence type="ECO:0000313" key="3">
    <source>
        <dbReference type="EMBL" id="KAF8450728.1"/>
    </source>
</evidence>
<feature type="region of interest" description="Disordered" evidence="1">
    <location>
        <begin position="251"/>
        <end position="279"/>
    </location>
</feature>
<comment type="caution">
    <text evidence="3">The sequence shown here is derived from an EMBL/GenBank/DDBJ whole genome shotgun (WGS) entry which is preliminary data.</text>
</comment>
<reference evidence="3" key="1">
    <citation type="submission" date="2019-10" db="EMBL/GenBank/DDBJ databases">
        <authorList>
            <consortium name="DOE Joint Genome Institute"/>
            <person name="Kuo A."/>
            <person name="Miyauchi S."/>
            <person name="Kiss E."/>
            <person name="Drula E."/>
            <person name="Kohler A."/>
            <person name="Sanchez-Garcia M."/>
            <person name="Andreopoulos B."/>
            <person name="Barry K.W."/>
            <person name="Bonito G."/>
            <person name="Buee M."/>
            <person name="Carver A."/>
            <person name="Chen C."/>
            <person name="Cichocki N."/>
            <person name="Clum A."/>
            <person name="Culley D."/>
            <person name="Crous P.W."/>
            <person name="Fauchery L."/>
            <person name="Girlanda M."/>
            <person name="Hayes R."/>
            <person name="Keri Z."/>
            <person name="LaButti K."/>
            <person name="Lipzen A."/>
            <person name="Lombard V."/>
            <person name="Magnuson J."/>
            <person name="Maillard F."/>
            <person name="Morin E."/>
            <person name="Murat C."/>
            <person name="Nolan M."/>
            <person name="Ohm R."/>
            <person name="Pangilinan J."/>
            <person name="Pereira M."/>
            <person name="Perotto S."/>
            <person name="Peter M."/>
            <person name="Riley R."/>
            <person name="Sitrit Y."/>
            <person name="Stielow B."/>
            <person name="Szollosi G."/>
            <person name="Zifcakova L."/>
            <person name="Stursova M."/>
            <person name="Spatafora J.W."/>
            <person name="Tedersoo L."/>
            <person name="Vaario L.-M."/>
            <person name="Yamada A."/>
            <person name="Yan M."/>
            <person name="Wang P."/>
            <person name="Xu J."/>
            <person name="Bruns T."/>
            <person name="Baldrian P."/>
            <person name="Vilgalys R."/>
            <person name="Henrissat B."/>
            <person name="Grigoriev I.V."/>
            <person name="Hibbett D."/>
            <person name="Nagy L.G."/>
            <person name="Martin F.M."/>
        </authorList>
    </citation>
    <scope>NUCLEOTIDE SEQUENCE</scope>
    <source>
        <strain evidence="3">BED1</strain>
    </source>
</reference>